<protein>
    <submittedName>
        <fullName evidence="7">Sigma-70 family RNA polymerase sigma factor</fullName>
    </submittedName>
</protein>
<comment type="similarity">
    <text evidence="1">Belongs to the sigma-70 factor family. ECF subfamily.</text>
</comment>
<dbReference type="NCBIfam" id="TIGR02937">
    <property type="entry name" value="sigma70-ECF"/>
    <property type="match status" value="1"/>
</dbReference>
<evidence type="ECO:0000256" key="4">
    <source>
        <dbReference type="ARBA" id="ARBA00023163"/>
    </source>
</evidence>
<dbReference type="InterPro" id="IPR013325">
    <property type="entry name" value="RNA_pol_sigma_r2"/>
</dbReference>
<proteinExistence type="inferred from homology"/>
<dbReference type="RefSeq" id="WP_119049467.1">
    <property type="nucleotide sequence ID" value="NZ_CP032157.1"/>
</dbReference>
<name>A0A3B7MSZ5_9BACT</name>
<evidence type="ECO:0000313" key="8">
    <source>
        <dbReference type="Proteomes" id="UP000263900"/>
    </source>
</evidence>
<dbReference type="InterPro" id="IPR013324">
    <property type="entry name" value="RNA_pol_sigma_r3/r4-like"/>
</dbReference>
<dbReference type="EMBL" id="CP032157">
    <property type="protein sequence ID" value="AXY73631.1"/>
    <property type="molecule type" value="Genomic_DNA"/>
</dbReference>
<dbReference type="InterPro" id="IPR039425">
    <property type="entry name" value="RNA_pol_sigma-70-like"/>
</dbReference>
<organism evidence="7 8">
    <name type="scientific">Paraflavitalea soli</name>
    <dbReference type="NCBI Taxonomy" id="2315862"/>
    <lineage>
        <taxon>Bacteria</taxon>
        <taxon>Pseudomonadati</taxon>
        <taxon>Bacteroidota</taxon>
        <taxon>Chitinophagia</taxon>
        <taxon>Chitinophagales</taxon>
        <taxon>Chitinophagaceae</taxon>
        <taxon>Paraflavitalea</taxon>
    </lineage>
</organism>
<dbReference type="InterPro" id="IPR036388">
    <property type="entry name" value="WH-like_DNA-bd_sf"/>
</dbReference>
<dbReference type="Gene3D" id="1.10.1740.10">
    <property type="match status" value="1"/>
</dbReference>
<dbReference type="Pfam" id="PF04542">
    <property type="entry name" value="Sigma70_r2"/>
    <property type="match status" value="1"/>
</dbReference>
<accession>A0A3B7MSZ5</accession>
<dbReference type="InterPro" id="IPR013249">
    <property type="entry name" value="RNA_pol_sigma70_r4_t2"/>
</dbReference>
<reference evidence="7 8" key="1">
    <citation type="submission" date="2018-09" db="EMBL/GenBank/DDBJ databases">
        <title>Genome sequencing of strain 6GH32-13.</title>
        <authorList>
            <person name="Weon H.-Y."/>
            <person name="Heo J."/>
            <person name="Kwon S.-W."/>
        </authorList>
    </citation>
    <scope>NUCLEOTIDE SEQUENCE [LARGE SCALE GENOMIC DNA]</scope>
    <source>
        <strain evidence="7 8">5GH32-13</strain>
    </source>
</reference>
<dbReference type="KEGG" id="pseg:D3H65_06380"/>
<evidence type="ECO:0000259" key="5">
    <source>
        <dbReference type="Pfam" id="PF04542"/>
    </source>
</evidence>
<evidence type="ECO:0000256" key="3">
    <source>
        <dbReference type="ARBA" id="ARBA00023082"/>
    </source>
</evidence>
<dbReference type="Proteomes" id="UP000263900">
    <property type="component" value="Chromosome"/>
</dbReference>
<keyword evidence="2" id="KW-0805">Transcription regulation</keyword>
<sequence>MAAALHHEQELLVRLKQGDESAFTALYSTYWKPLYFLAYKHLQSAATAEELVQEVFLTLWEKRASLTIHSPAMYLAAMIRYAVYRHIAREKKHPLLPAGEGSTVQLASEEALHTIDHKLLFDMVAKLSDRLPEKCRMVFISNKLLDQPIQEIAEQMNISTRTAEAHLSKALKIMRSHLGNASSLLLLF</sequence>
<keyword evidence="4" id="KW-0804">Transcription</keyword>
<dbReference type="GO" id="GO:0016987">
    <property type="term" value="F:sigma factor activity"/>
    <property type="evidence" value="ECO:0007669"/>
    <property type="project" value="UniProtKB-KW"/>
</dbReference>
<evidence type="ECO:0000256" key="2">
    <source>
        <dbReference type="ARBA" id="ARBA00023015"/>
    </source>
</evidence>
<evidence type="ECO:0000256" key="1">
    <source>
        <dbReference type="ARBA" id="ARBA00010641"/>
    </source>
</evidence>
<dbReference type="AlphaFoldDB" id="A0A3B7MSZ5"/>
<dbReference type="SUPFAM" id="SSF88659">
    <property type="entry name" value="Sigma3 and sigma4 domains of RNA polymerase sigma factors"/>
    <property type="match status" value="1"/>
</dbReference>
<dbReference type="SUPFAM" id="SSF88946">
    <property type="entry name" value="Sigma2 domain of RNA polymerase sigma factors"/>
    <property type="match status" value="1"/>
</dbReference>
<dbReference type="PANTHER" id="PTHR43133">
    <property type="entry name" value="RNA POLYMERASE ECF-TYPE SIGMA FACTO"/>
    <property type="match status" value="1"/>
</dbReference>
<keyword evidence="3" id="KW-0731">Sigma factor</keyword>
<dbReference type="InterPro" id="IPR014284">
    <property type="entry name" value="RNA_pol_sigma-70_dom"/>
</dbReference>
<feature type="domain" description="RNA polymerase sigma-70 region 2" evidence="5">
    <location>
        <begin position="26"/>
        <end position="92"/>
    </location>
</feature>
<evidence type="ECO:0000259" key="6">
    <source>
        <dbReference type="Pfam" id="PF08281"/>
    </source>
</evidence>
<dbReference type="InterPro" id="IPR007627">
    <property type="entry name" value="RNA_pol_sigma70_r2"/>
</dbReference>
<dbReference type="GO" id="GO:0006352">
    <property type="term" value="P:DNA-templated transcription initiation"/>
    <property type="evidence" value="ECO:0007669"/>
    <property type="project" value="InterPro"/>
</dbReference>
<gene>
    <name evidence="7" type="ORF">D3H65_06380</name>
</gene>
<dbReference type="OrthoDB" id="1097528at2"/>
<dbReference type="PANTHER" id="PTHR43133:SF46">
    <property type="entry name" value="RNA POLYMERASE SIGMA-70 FACTOR ECF SUBFAMILY"/>
    <property type="match status" value="1"/>
</dbReference>
<evidence type="ECO:0000313" key="7">
    <source>
        <dbReference type="EMBL" id="AXY73631.1"/>
    </source>
</evidence>
<dbReference type="GO" id="GO:0003677">
    <property type="term" value="F:DNA binding"/>
    <property type="evidence" value="ECO:0007669"/>
    <property type="project" value="InterPro"/>
</dbReference>
<keyword evidence="8" id="KW-1185">Reference proteome</keyword>
<dbReference type="Pfam" id="PF08281">
    <property type="entry name" value="Sigma70_r4_2"/>
    <property type="match status" value="1"/>
</dbReference>
<feature type="domain" description="RNA polymerase sigma factor 70 region 4 type 2" evidence="6">
    <location>
        <begin position="124"/>
        <end position="172"/>
    </location>
</feature>
<dbReference type="Gene3D" id="1.10.10.10">
    <property type="entry name" value="Winged helix-like DNA-binding domain superfamily/Winged helix DNA-binding domain"/>
    <property type="match status" value="1"/>
</dbReference>